<keyword evidence="1" id="KW-0812">Transmembrane</keyword>
<dbReference type="EMBL" id="JAEMWU010000002">
    <property type="protein sequence ID" value="MBN8206726.1"/>
    <property type="molecule type" value="Genomic_DNA"/>
</dbReference>
<keyword evidence="3" id="KW-0645">Protease</keyword>
<reference evidence="3" key="1">
    <citation type="submission" date="2020-12" db="EMBL/GenBank/DDBJ databases">
        <title>PHA producing bacteria isolated from mangrove.</title>
        <authorList>
            <person name="Zheng W."/>
            <person name="Yu S."/>
            <person name="Huang Y."/>
        </authorList>
    </citation>
    <scope>NUCLEOTIDE SEQUENCE</scope>
    <source>
        <strain evidence="3">GN8-5</strain>
    </source>
</reference>
<feature type="transmembrane region" description="Helical" evidence="1">
    <location>
        <begin position="104"/>
        <end position="122"/>
    </location>
</feature>
<accession>A0A939DWQ3</accession>
<evidence type="ECO:0000313" key="4">
    <source>
        <dbReference type="Proteomes" id="UP000664385"/>
    </source>
</evidence>
<feature type="transmembrane region" description="Helical" evidence="1">
    <location>
        <begin position="12"/>
        <end position="33"/>
    </location>
</feature>
<dbReference type="GO" id="GO:0008237">
    <property type="term" value="F:metallopeptidase activity"/>
    <property type="evidence" value="ECO:0007669"/>
    <property type="project" value="UniProtKB-KW"/>
</dbReference>
<keyword evidence="1" id="KW-0472">Membrane</keyword>
<gene>
    <name evidence="3" type="ORF">JF543_12255</name>
</gene>
<feature type="transmembrane region" description="Helical" evidence="1">
    <location>
        <begin position="45"/>
        <end position="67"/>
    </location>
</feature>
<dbReference type="Pfam" id="PF02517">
    <property type="entry name" value="Rce1-like"/>
    <property type="match status" value="1"/>
</dbReference>
<evidence type="ECO:0000259" key="2">
    <source>
        <dbReference type="Pfam" id="PF02517"/>
    </source>
</evidence>
<evidence type="ECO:0000313" key="3">
    <source>
        <dbReference type="EMBL" id="MBN8206726.1"/>
    </source>
</evidence>
<dbReference type="Proteomes" id="UP000664385">
    <property type="component" value="Unassembled WGS sequence"/>
</dbReference>
<comment type="caution">
    <text evidence="3">The sequence shown here is derived from an EMBL/GenBank/DDBJ whole genome shotgun (WGS) entry which is preliminary data.</text>
</comment>
<dbReference type="InterPro" id="IPR003675">
    <property type="entry name" value="Rce1/LyrA-like_dom"/>
</dbReference>
<proteinExistence type="predicted"/>
<feature type="transmembrane region" description="Helical" evidence="1">
    <location>
        <begin position="168"/>
        <end position="185"/>
    </location>
</feature>
<feature type="transmembrane region" description="Helical" evidence="1">
    <location>
        <begin position="79"/>
        <end position="98"/>
    </location>
</feature>
<keyword evidence="1" id="KW-1133">Transmembrane helix</keyword>
<dbReference type="GO" id="GO:0080120">
    <property type="term" value="P:CAAX-box protein maturation"/>
    <property type="evidence" value="ECO:0007669"/>
    <property type="project" value="UniProtKB-ARBA"/>
</dbReference>
<name>A0A939DWQ3_9MICO</name>
<dbReference type="AlphaFoldDB" id="A0A939DWQ3"/>
<feature type="transmembrane region" description="Helical" evidence="1">
    <location>
        <begin position="192"/>
        <end position="212"/>
    </location>
</feature>
<sequence length="251" mass="26956">MRVQPKPWIGIVVYLSYLVVFYGVWIALGIDYLHIGDSAETLLKWYVAPLAAGAIVLVVATSVLGWWKPALFDKQPGARWAIIPGALLAVVAIAVLFVKDTSGLAPIVWILAIVGSIGVGFGEEMATRGVLVVGLRARFTEPLVWLISTALFMALHIPNGFFGAGLGVLIQLPLTFGAGTILYLARRSTGTLLVPMLIHGLWDFSTFIGVHTTASSSIGVYLNILLGIFALIVVLITLRKERGTKMAQFGA</sequence>
<dbReference type="GO" id="GO:0004175">
    <property type="term" value="F:endopeptidase activity"/>
    <property type="evidence" value="ECO:0007669"/>
    <property type="project" value="UniProtKB-ARBA"/>
</dbReference>
<protein>
    <submittedName>
        <fullName evidence="3">CPBP family intramembrane metalloprotease</fullName>
    </submittedName>
</protein>
<evidence type="ECO:0000256" key="1">
    <source>
        <dbReference type="SAM" id="Phobius"/>
    </source>
</evidence>
<organism evidence="3 4">
    <name type="scientific">Microbacterium esteraromaticum</name>
    <dbReference type="NCBI Taxonomy" id="57043"/>
    <lineage>
        <taxon>Bacteria</taxon>
        <taxon>Bacillati</taxon>
        <taxon>Actinomycetota</taxon>
        <taxon>Actinomycetes</taxon>
        <taxon>Micrococcales</taxon>
        <taxon>Microbacteriaceae</taxon>
        <taxon>Microbacterium</taxon>
    </lineage>
</organism>
<feature type="transmembrane region" description="Helical" evidence="1">
    <location>
        <begin position="218"/>
        <end position="238"/>
    </location>
</feature>
<feature type="transmembrane region" description="Helical" evidence="1">
    <location>
        <begin position="143"/>
        <end position="162"/>
    </location>
</feature>
<feature type="domain" description="CAAX prenyl protease 2/Lysostaphin resistance protein A-like" evidence="2">
    <location>
        <begin position="108"/>
        <end position="204"/>
    </location>
</feature>
<dbReference type="RefSeq" id="WP_206551538.1">
    <property type="nucleotide sequence ID" value="NZ_JAEKJQ010000002.1"/>
</dbReference>
<keyword evidence="3" id="KW-0482">Metalloprotease</keyword>
<keyword evidence="3" id="KW-0378">Hydrolase</keyword>